<feature type="domain" description="DUF58" evidence="1">
    <location>
        <begin position="46"/>
        <end position="263"/>
    </location>
</feature>
<dbReference type="AlphaFoldDB" id="A0A7Y9I7X2"/>
<organism evidence="2 3">
    <name type="scientific">Microlunatus parietis</name>
    <dbReference type="NCBI Taxonomy" id="682979"/>
    <lineage>
        <taxon>Bacteria</taxon>
        <taxon>Bacillati</taxon>
        <taxon>Actinomycetota</taxon>
        <taxon>Actinomycetes</taxon>
        <taxon>Propionibacteriales</taxon>
        <taxon>Propionibacteriaceae</taxon>
        <taxon>Microlunatus</taxon>
    </lineage>
</organism>
<name>A0A7Y9I7X2_9ACTN</name>
<reference evidence="2 3" key="1">
    <citation type="submission" date="2020-07" db="EMBL/GenBank/DDBJ databases">
        <title>Sequencing the genomes of 1000 actinobacteria strains.</title>
        <authorList>
            <person name="Klenk H.-P."/>
        </authorList>
    </citation>
    <scope>NUCLEOTIDE SEQUENCE [LARGE SCALE GENOMIC DNA]</scope>
    <source>
        <strain evidence="2 3">DSM 22083</strain>
    </source>
</reference>
<evidence type="ECO:0000313" key="2">
    <source>
        <dbReference type="EMBL" id="NYE71817.1"/>
    </source>
</evidence>
<dbReference type="PANTHER" id="PTHR33608:SF6">
    <property type="entry name" value="BLL2464 PROTEIN"/>
    <property type="match status" value="1"/>
</dbReference>
<dbReference type="Pfam" id="PF01882">
    <property type="entry name" value="DUF58"/>
    <property type="match status" value="1"/>
</dbReference>
<dbReference type="EMBL" id="JACCBU010000001">
    <property type="protein sequence ID" value="NYE71817.1"/>
    <property type="molecule type" value="Genomic_DNA"/>
</dbReference>
<dbReference type="RefSeq" id="WP_179752226.1">
    <property type="nucleotide sequence ID" value="NZ_JACCBU010000001.1"/>
</dbReference>
<evidence type="ECO:0000259" key="1">
    <source>
        <dbReference type="Pfam" id="PF01882"/>
    </source>
</evidence>
<gene>
    <name evidence="2" type="ORF">BKA15_003146</name>
</gene>
<dbReference type="InterPro" id="IPR002881">
    <property type="entry name" value="DUF58"/>
</dbReference>
<accession>A0A7Y9I7X2</accession>
<dbReference type="PANTHER" id="PTHR33608">
    <property type="entry name" value="BLL2464 PROTEIN"/>
    <property type="match status" value="1"/>
</dbReference>
<keyword evidence="3" id="KW-1185">Reference proteome</keyword>
<proteinExistence type="predicted"/>
<dbReference type="Proteomes" id="UP000569914">
    <property type="component" value="Unassembled WGS sequence"/>
</dbReference>
<evidence type="ECO:0000313" key="3">
    <source>
        <dbReference type="Proteomes" id="UP000569914"/>
    </source>
</evidence>
<protein>
    <submittedName>
        <fullName evidence="2">Uncharacterized protein (DUF58 family)</fullName>
    </submittedName>
</protein>
<comment type="caution">
    <text evidence="2">The sequence shown here is derived from an EMBL/GenBank/DDBJ whole genome shotgun (WGS) entry which is preliminary data.</text>
</comment>
<sequence>MTSRDAALGRFRRLDLTVQRRLDGLLHGDHQGARLGPGDDPEELVRYQPGHDVRRIDQHVTARAREPYVWLTRAQHPLDTWVLLDRSASMAFGTATDEKDDLAQSLSAAIGLLTDAPGNRLGLGELTADGLRWRRPTPARIGAQLALRTEPPPRSGSAPVGLAEGLRQLAVRHRRPGLRIIVSDLVDPDGRSERPFDWEAPLRRLAARHEVIMIEIVDPRELELPEVGLLVLVDPESGRQREVDSSDLRLRHSYARAAAAHREATAAAVAGAGVDHLLVRTDGDWVADLSRFVQLRRHRPARRRRTR</sequence>